<dbReference type="HAMAP" id="MF_00601">
    <property type="entry name" value="EutC"/>
    <property type="match status" value="1"/>
</dbReference>
<comment type="caution">
    <text evidence="7">The sequence shown here is derived from an EMBL/GenBank/DDBJ whole genome shotgun (WGS) entry which is preliminary data.</text>
</comment>
<comment type="similarity">
    <text evidence="5">Belongs to the EutC family.</text>
</comment>
<feature type="binding site" evidence="5">
    <location>
        <position position="163"/>
    </location>
    <ligand>
        <name>adenosylcob(III)alamin</name>
        <dbReference type="ChEBI" id="CHEBI:18408"/>
    </ligand>
</feature>
<dbReference type="NCBIfam" id="NF003971">
    <property type="entry name" value="PRK05465.1"/>
    <property type="match status" value="1"/>
</dbReference>
<dbReference type="GO" id="GO:0006520">
    <property type="term" value="P:amino acid metabolic process"/>
    <property type="evidence" value="ECO:0007669"/>
    <property type="project" value="InterPro"/>
</dbReference>
<evidence type="ECO:0000256" key="4">
    <source>
        <dbReference type="ARBA" id="ARBA00024446"/>
    </source>
</evidence>
<dbReference type="GO" id="GO:0008851">
    <property type="term" value="F:ethanolamine ammonia-lyase activity"/>
    <property type="evidence" value="ECO:0007669"/>
    <property type="project" value="UniProtKB-UniRule"/>
</dbReference>
<dbReference type="Gene3D" id="3.40.50.11240">
    <property type="entry name" value="Ethanolamine ammonia-lyase light chain (EutC)"/>
    <property type="match status" value="1"/>
</dbReference>
<dbReference type="Proteomes" id="UP000477911">
    <property type="component" value="Unassembled WGS sequence"/>
</dbReference>
<keyword evidence="2 5" id="KW-0456">Lyase</keyword>
<keyword evidence="3 5" id="KW-0170">Cobalt</keyword>
<proteinExistence type="inferred from homology"/>
<protein>
    <recommendedName>
        <fullName evidence="5">Ethanolamine ammonia-lyase small subunit</fullName>
        <shortName evidence="5">EAL small subunit</shortName>
        <ecNumber evidence="5">4.3.1.7</ecNumber>
    </recommendedName>
</protein>
<dbReference type="Pfam" id="PF05985">
    <property type="entry name" value="EutC"/>
    <property type="match status" value="1"/>
</dbReference>
<comment type="subunit">
    <text evidence="5">The basic unit is a heterodimer which dimerizes to form tetramers. The heterotetramers trimerize; 6 large subunits form a core ring with 6 small subunits projecting outwards.</text>
</comment>
<dbReference type="InterPro" id="IPR042255">
    <property type="entry name" value="EutC_N"/>
</dbReference>
<evidence type="ECO:0000313" key="7">
    <source>
        <dbReference type="EMBL" id="MXN19608.1"/>
    </source>
</evidence>
<dbReference type="UniPathway" id="UPA00560"/>
<dbReference type="GO" id="GO:0031471">
    <property type="term" value="C:ethanolamine degradation polyhedral organelle"/>
    <property type="evidence" value="ECO:0007669"/>
    <property type="project" value="UniProtKB-UniRule"/>
</dbReference>
<dbReference type="AlphaFoldDB" id="A0A6L7G7T6"/>
<feature type="binding site" evidence="5">
    <location>
        <position position="192"/>
    </location>
    <ligand>
        <name>adenosylcob(III)alamin</name>
        <dbReference type="ChEBI" id="CHEBI:18408"/>
    </ligand>
</feature>
<name>A0A6L7G7T6_9RHOB</name>
<reference evidence="7 8" key="1">
    <citation type="submission" date="2019-12" db="EMBL/GenBank/DDBJ databases">
        <authorList>
            <person name="Li M."/>
        </authorList>
    </citation>
    <scope>NUCLEOTIDE SEQUENCE [LARGE SCALE GENOMIC DNA]</scope>
    <source>
        <strain evidence="7 8">GBMRC 2024</strain>
    </source>
</reference>
<feature type="region of interest" description="Disordered" evidence="6">
    <location>
        <begin position="221"/>
        <end position="247"/>
    </location>
</feature>
<dbReference type="GO" id="GO:0031419">
    <property type="term" value="F:cobalamin binding"/>
    <property type="evidence" value="ECO:0007669"/>
    <property type="project" value="UniProtKB-UniRule"/>
</dbReference>
<evidence type="ECO:0000256" key="2">
    <source>
        <dbReference type="ARBA" id="ARBA00023239"/>
    </source>
</evidence>
<dbReference type="PIRSF" id="PIRSF018982">
    <property type="entry name" value="EutC"/>
    <property type="match status" value="1"/>
</dbReference>
<dbReference type="RefSeq" id="WP_160895731.1">
    <property type="nucleotide sequence ID" value="NZ_WUMU01000019.1"/>
</dbReference>
<accession>A0A6L7G7T6</accession>
<comment type="pathway">
    <text evidence="5">Amine and polyamine degradation; ethanolamine degradation.</text>
</comment>
<dbReference type="GO" id="GO:0009350">
    <property type="term" value="C:ethanolamine ammonia-lyase complex"/>
    <property type="evidence" value="ECO:0007669"/>
    <property type="project" value="UniProtKB-UniRule"/>
</dbReference>
<keyword evidence="8" id="KW-1185">Reference proteome</keyword>
<keyword evidence="1 5" id="KW-0846">Cobalamin</keyword>
<dbReference type="EMBL" id="WUMU01000019">
    <property type="protein sequence ID" value="MXN19608.1"/>
    <property type="molecule type" value="Genomic_DNA"/>
</dbReference>
<evidence type="ECO:0000313" key="8">
    <source>
        <dbReference type="Proteomes" id="UP000477911"/>
    </source>
</evidence>
<dbReference type="PANTHER" id="PTHR39330:SF1">
    <property type="entry name" value="ETHANOLAMINE AMMONIA-LYASE SMALL SUBUNIT"/>
    <property type="match status" value="1"/>
</dbReference>
<dbReference type="EC" id="4.3.1.7" evidence="5"/>
<organism evidence="7 8">
    <name type="scientific">Pseudooceanicola albus</name>
    <dbReference type="NCBI Taxonomy" id="2692189"/>
    <lineage>
        <taxon>Bacteria</taxon>
        <taxon>Pseudomonadati</taxon>
        <taxon>Pseudomonadota</taxon>
        <taxon>Alphaproteobacteria</taxon>
        <taxon>Rhodobacterales</taxon>
        <taxon>Paracoccaceae</taxon>
        <taxon>Pseudooceanicola</taxon>
    </lineage>
</organism>
<dbReference type="InterPro" id="IPR009246">
    <property type="entry name" value="EutC"/>
</dbReference>
<sequence>MSPRALSERLRAMTEARVMLGRAGGGMPTRAVLDFALDHARAREAVWSEMDLPALRAALAGYPLAEVVSAAGDRETHVRRPDLGRQLAAGTRLALPPSDLVIVVADGLSAMAVDAHAAQVVHALQALRETAAPVVLARQARVALGDQIAARAGARAVVVLIGERPGLSAADSLGAYVTWAPEPGLPDSRRNCLSNIRSGGLDPQEAAHRIAALLAQMAREGTSGVGLKREPPLPGQSARALPGGAER</sequence>
<evidence type="ECO:0000256" key="3">
    <source>
        <dbReference type="ARBA" id="ARBA00023285"/>
    </source>
</evidence>
<dbReference type="Gene3D" id="1.10.30.40">
    <property type="entry name" value="Ethanolamine ammonia-lyase light chain (EutC), N-terminal domain"/>
    <property type="match status" value="1"/>
</dbReference>
<dbReference type="PANTHER" id="PTHR39330">
    <property type="entry name" value="ETHANOLAMINE AMMONIA-LYASE LIGHT CHAIN"/>
    <property type="match status" value="1"/>
</dbReference>
<evidence type="ECO:0000256" key="1">
    <source>
        <dbReference type="ARBA" id="ARBA00022628"/>
    </source>
</evidence>
<feature type="binding site" evidence="5">
    <location>
        <position position="142"/>
    </location>
    <ligand>
        <name>adenosylcob(III)alamin</name>
        <dbReference type="ChEBI" id="CHEBI:18408"/>
    </ligand>
</feature>
<keyword evidence="4 5" id="KW-1283">Bacterial microcompartment</keyword>
<evidence type="ECO:0000256" key="6">
    <source>
        <dbReference type="SAM" id="MobiDB-lite"/>
    </source>
</evidence>
<comment type="catalytic activity">
    <reaction evidence="5">
        <text>ethanolamine = acetaldehyde + NH4(+)</text>
        <dbReference type="Rhea" id="RHEA:15313"/>
        <dbReference type="ChEBI" id="CHEBI:15343"/>
        <dbReference type="ChEBI" id="CHEBI:28938"/>
        <dbReference type="ChEBI" id="CHEBI:57603"/>
        <dbReference type="EC" id="4.3.1.7"/>
    </reaction>
</comment>
<dbReference type="GO" id="GO:0046336">
    <property type="term" value="P:ethanolamine catabolic process"/>
    <property type="evidence" value="ECO:0007669"/>
    <property type="project" value="UniProtKB-UniRule"/>
</dbReference>
<gene>
    <name evidence="5 7" type="primary">eutC</name>
    <name evidence="7" type="ORF">GR170_17380</name>
</gene>
<comment type="subcellular location">
    <subcellularLocation>
        <location evidence="5">Bacterial microcompartment</location>
    </subcellularLocation>
</comment>
<comment type="cofactor">
    <cofactor evidence="5">
        <name>adenosylcob(III)alamin</name>
        <dbReference type="ChEBI" id="CHEBI:18408"/>
    </cofactor>
    <text evidence="5">Binds between the large and small subunits.</text>
</comment>
<dbReference type="InterPro" id="IPR042251">
    <property type="entry name" value="EutC_C"/>
</dbReference>
<evidence type="ECO:0000256" key="5">
    <source>
        <dbReference type="HAMAP-Rule" id="MF_00601"/>
    </source>
</evidence>
<comment type="function">
    <text evidence="5">Catalyzes the deamination of various vicinal amino-alcohols to oxo compounds. Allows this organism to utilize ethanolamine as the sole source of nitrogen and carbon in the presence of external vitamin B12.</text>
</comment>